<dbReference type="GO" id="GO:0005829">
    <property type="term" value="C:cytosol"/>
    <property type="evidence" value="ECO:0007669"/>
    <property type="project" value="TreeGrafter"/>
</dbReference>
<feature type="domain" description="Luciferase-like" evidence="2">
    <location>
        <begin position="1"/>
        <end position="233"/>
    </location>
</feature>
<comment type="similarity">
    <text evidence="1">To bacterial alkanal monooxygenase alpha and beta chains.</text>
</comment>
<dbReference type="OrthoDB" id="9775082at2"/>
<comment type="caution">
    <text evidence="3">The sequence shown here is derived from an EMBL/GenBank/DDBJ whole genome shotgun (WGS) entry which is preliminary data.</text>
</comment>
<dbReference type="SUPFAM" id="SSF51679">
    <property type="entry name" value="Bacterial luciferase-like"/>
    <property type="match status" value="1"/>
</dbReference>
<evidence type="ECO:0000256" key="1">
    <source>
        <dbReference type="ARBA" id="ARBA00007789"/>
    </source>
</evidence>
<dbReference type="InterPro" id="IPR019949">
    <property type="entry name" value="CmoO-like"/>
</dbReference>
<dbReference type="GO" id="GO:0016705">
    <property type="term" value="F:oxidoreductase activity, acting on paired donors, with incorporation or reduction of molecular oxygen"/>
    <property type="evidence" value="ECO:0007669"/>
    <property type="project" value="InterPro"/>
</dbReference>
<dbReference type="Pfam" id="PF00296">
    <property type="entry name" value="Bac_luciferase"/>
    <property type="match status" value="1"/>
</dbReference>
<keyword evidence="3" id="KW-0560">Oxidoreductase</keyword>
<protein>
    <submittedName>
        <fullName evidence="3">MsnO8 family LLM class oxidoreductase</fullName>
        <ecNumber evidence="3">1.-.-.-</ecNumber>
    </submittedName>
</protein>
<dbReference type="PANTHER" id="PTHR30137:SF6">
    <property type="entry name" value="LUCIFERASE-LIKE MONOOXYGENASE"/>
    <property type="match status" value="1"/>
</dbReference>
<proteinExistence type="predicted"/>
<dbReference type="EC" id="1.-.-.-" evidence="3"/>
<dbReference type="RefSeq" id="WP_121769479.1">
    <property type="nucleotide sequence ID" value="NZ_RAWM01000016.1"/>
</dbReference>
<dbReference type="NCBIfam" id="TIGR03558">
    <property type="entry name" value="oxido_grp_1"/>
    <property type="match status" value="1"/>
</dbReference>
<dbReference type="Gene3D" id="3.20.20.30">
    <property type="entry name" value="Luciferase-like domain"/>
    <property type="match status" value="1"/>
</dbReference>
<dbReference type="AlphaFoldDB" id="A0A3A8R2G9"/>
<dbReference type="InterPro" id="IPR011251">
    <property type="entry name" value="Luciferase-like_dom"/>
</dbReference>
<dbReference type="PANTHER" id="PTHR30137">
    <property type="entry name" value="LUCIFERASE-LIKE MONOOXYGENASE"/>
    <property type="match status" value="1"/>
</dbReference>
<evidence type="ECO:0000259" key="2">
    <source>
        <dbReference type="Pfam" id="PF00296"/>
    </source>
</evidence>
<dbReference type="Proteomes" id="UP000282656">
    <property type="component" value="Unassembled WGS sequence"/>
</dbReference>
<gene>
    <name evidence="3" type="ORF">D7X96_08830</name>
</gene>
<organism evidence="3 4">
    <name type="scientific">Corallococcus interemptor</name>
    <dbReference type="NCBI Taxonomy" id="2316720"/>
    <lineage>
        <taxon>Bacteria</taxon>
        <taxon>Pseudomonadati</taxon>
        <taxon>Myxococcota</taxon>
        <taxon>Myxococcia</taxon>
        <taxon>Myxococcales</taxon>
        <taxon>Cystobacterineae</taxon>
        <taxon>Myxococcaceae</taxon>
        <taxon>Corallococcus</taxon>
    </lineage>
</organism>
<evidence type="ECO:0000313" key="4">
    <source>
        <dbReference type="Proteomes" id="UP000282656"/>
    </source>
</evidence>
<dbReference type="InterPro" id="IPR050766">
    <property type="entry name" value="Bact_Lucif_Oxidored"/>
</dbReference>
<name>A0A3A8R2G9_9BACT</name>
<reference evidence="4" key="1">
    <citation type="submission" date="2018-09" db="EMBL/GenBank/DDBJ databases">
        <authorList>
            <person name="Livingstone P.G."/>
            <person name="Whitworth D.E."/>
        </authorList>
    </citation>
    <scope>NUCLEOTIDE SEQUENCE [LARGE SCALE GENOMIC DNA]</scope>
    <source>
        <strain evidence="4">AB047A</strain>
    </source>
</reference>
<keyword evidence="4" id="KW-1185">Reference proteome</keyword>
<accession>A0A3A8R2G9</accession>
<dbReference type="InterPro" id="IPR036661">
    <property type="entry name" value="Luciferase-like_sf"/>
</dbReference>
<dbReference type="EMBL" id="RAWM01000016">
    <property type="protein sequence ID" value="RKH71362.1"/>
    <property type="molecule type" value="Genomic_DNA"/>
</dbReference>
<sequence>MRLGILDFCSLRAGSTPRDALYESVELAQHAEALGFSRYWLAEHHEPSAAHHAPDMLAPLIAGSTERIRVGVAGILLKLHSPMRVAKAFRLMETFFPGRIDLGVGAGGAEPSVMEAMRCDTRSLAEVSEEYPRRVVQLLELLRGDSPLGGFHPPGAPPVWLLGAARPVTARLAALHGTCYGHSLAHLSSRDDPSVLDIYRSEFCPRPEQPRPEAIVAVTGLCAPTEAEARRRAGASGIKPGDIAPVIGDPRQCREQLEALAHRYGTQELVFLDQAPDAATRWECYELLSESLSLNASPAEAD</sequence>
<evidence type="ECO:0000313" key="3">
    <source>
        <dbReference type="EMBL" id="RKH71362.1"/>
    </source>
</evidence>